<organism evidence="1 2">
    <name type="scientific">Ceratitis capitata</name>
    <name type="common">Mediterranean fruit fly</name>
    <name type="synonym">Tephritis capitata</name>
    <dbReference type="NCBI Taxonomy" id="7213"/>
    <lineage>
        <taxon>Eukaryota</taxon>
        <taxon>Metazoa</taxon>
        <taxon>Ecdysozoa</taxon>
        <taxon>Arthropoda</taxon>
        <taxon>Hexapoda</taxon>
        <taxon>Insecta</taxon>
        <taxon>Pterygota</taxon>
        <taxon>Neoptera</taxon>
        <taxon>Endopterygota</taxon>
        <taxon>Diptera</taxon>
        <taxon>Brachycera</taxon>
        <taxon>Muscomorpha</taxon>
        <taxon>Tephritoidea</taxon>
        <taxon>Tephritidae</taxon>
        <taxon>Ceratitis</taxon>
        <taxon>Ceratitis</taxon>
    </lineage>
</organism>
<accession>A0A811U6E0</accession>
<dbReference type="Proteomes" id="UP000606786">
    <property type="component" value="Unassembled WGS sequence"/>
</dbReference>
<keyword evidence="2" id="KW-1185">Reference proteome</keyword>
<dbReference type="AlphaFoldDB" id="A0A811U6E0"/>
<name>A0A811U6E0_CERCA</name>
<reference evidence="1" key="1">
    <citation type="submission" date="2020-11" db="EMBL/GenBank/DDBJ databases">
        <authorList>
            <person name="Whitehead M."/>
        </authorList>
    </citation>
    <scope>NUCLEOTIDE SEQUENCE</scope>
    <source>
        <strain evidence="1">EGII</strain>
    </source>
</reference>
<proteinExistence type="predicted"/>
<evidence type="ECO:0000313" key="1">
    <source>
        <dbReference type="EMBL" id="CAD6993557.1"/>
    </source>
</evidence>
<evidence type="ECO:0000313" key="2">
    <source>
        <dbReference type="Proteomes" id="UP000606786"/>
    </source>
</evidence>
<sequence>MYQCCCCWRFNANVAAAFEAALAEATAAFVCWQSLWLRMNVVGFPLILMPDVNRIFGRKALCKCPMAWEAEPTLHEFVFVVETLLIRRAVRQFQVDRWSLVV</sequence>
<comment type="caution">
    <text evidence="1">The sequence shown here is derived from an EMBL/GenBank/DDBJ whole genome shotgun (WGS) entry which is preliminary data.</text>
</comment>
<dbReference type="EMBL" id="CAJHJT010000001">
    <property type="protein sequence ID" value="CAD6993557.1"/>
    <property type="molecule type" value="Genomic_DNA"/>
</dbReference>
<gene>
    <name evidence="1" type="ORF">CCAP1982_LOCUS2370</name>
</gene>
<protein>
    <submittedName>
        <fullName evidence="1">(Mediterranean fruit fly) hypothetical protein</fullName>
    </submittedName>
</protein>